<dbReference type="GO" id="GO:0031591">
    <property type="term" value="P:wybutosine biosynthetic process"/>
    <property type="evidence" value="ECO:0007669"/>
    <property type="project" value="TreeGrafter"/>
</dbReference>
<feature type="non-terminal residue" evidence="5">
    <location>
        <position position="1"/>
    </location>
</feature>
<keyword evidence="2" id="KW-0949">S-adenosyl-L-methionine</keyword>
<proteinExistence type="predicted"/>
<dbReference type="GO" id="GO:0030488">
    <property type="term" value="P:tRNA methylation"/>
    <property type="evidence" value="ECO:0007669"/>
    <property type="project" value="TreeGrafter"/>
</dbReference>
<dbReference type="PROSITE" id="PS51684">
    <property type="entry name" value="SAM_MT_TRM5_TYW2"/>
    <property type="match status" value="1"/>
</dbReference>
<dbReference type="GO" id="GO:0005737">
    <property type="term" value="C:cytoplasm"/>
    <property type="evidence" value="ECO:0007669"/>
    <property type="project" value="TreeGrafter"/>
</dbReference>
<sequence>GNAVERHRIGSLNCEGKIVVDMFAGLGYFTLPYLVHAKAEHVYACDLNSHAIEALRNNLDLNKVADKCTILHGDVLKTCPEGKADHVNLGLIPSCEKFWEKGTRALKECGGVLHIHEVVTTVPPFHHAIGEWPCLGCVIFEHWIKLAMKRPSNLALDEIINKSCNIVVRYNVKGMIDLQVTENSLECCWRKIHYLKWGIHVLHTIGDYMQNNRGGIWQFSINKVYKIKDFSPHKAHLVIDIACCPISKCFKFSTVY</sequence>
<dbReference type="InterPro" id="IPR030382">
    <property type="entry name" value="MeTrfase_TRM5/TYW2"/>
</dbReference>
<evidence type="ECO:0000256" key="1">
    <source>
        <dbReference type="ARBA" id="ARBA00022679"/>
    </source>
</evidence>
<evidence type="ECO:0000256" key="2">
    <source>
        <dbReference type="ARBA" id="ARBA00022691"/>
    </source>
</evidence>
<dbReference type="Gene3D" id="3.40.50.150">
    <property type="entry name" value="Vaccinia Virus protein VP39"/>
    <property type="match status" value="1"/>
</dbReference>
<dbReference type="PANTHER" id="PTHR23245:SF31">
    <property type="entry name" value="TRNA WYBUTOSINE-SYNTHESIZING PROTEIN 3 HOMOLOG"/>
    <property type="match status" value="1"/>
</dbReference>
<evidence type="ECO:0000256" key="3">
    <source>
        <dbReference type="ARBA" id="ARBA00022694"/>
    </source>
</evidence>
<name>A0A1B6E0E0_9HEMI</name>
<protein>
    <recommendedName>
        <fullName evidence="4">SAM-dependent methyltransferase TRM5/TYW2-type domain-containing protein</fullName>
    </recommendedName>
</protein>
<evidence type="ECO:0000313" key="5">
    <source>
        <dbReference type="EMBL" id="JAS31398.1"/>
    </source>
</evidence>
<evidence type="ECO:0000259" key="4">
    <source>
        <dbReference type="PROSITE" id="PS51684"/>
    </source>
</evidence>
<dbReference type="InterPro" id="IPR029063">
    <property type="entry name" value="SAM-dependent_MTases_sf"/>
</dbReference>
<dbReference type="CDD" id="cd02440">
    <property type="entry name" value="AdoMet_MTases"/>
    <property type="match status" value="1"/>
</dbReference>
<organism evidence="5">
    <name type="scientific">Clastoptera arizonana</name>
    <name type="common">Arizona spittle bug</name>
    <dbReference type="NCBI Taxonomy" id="38151"/>
    <lineage>
        <taxon>Eukaryota</taxon>
        <taxon>Metazoa</taxon>
        <taxon>Ecdysozoa</taxon>
        <taxon>Arthropoda</taxon>
        <taxon>Hexapoda</taxon>
        <taxon>Insecta</taxon>
        <taxon>Pterygota</taxon>
        <taxon>Neoptera</taxon>
        <taxon>Paraneoptera</taxon>
        <taxon>Hemiptera</taxon>
        <taxon>Auchenorrhyncha</taxon>
        <taxon>Cercopoidea</taxon>
        <taxon>Clastopteridae</taxon>
        <taxon>Clastoptera</taxon>
    </lineage>
</organism>
<dbReference type="AlphaFoldDB" id="A0A1B6E0E0"/>
<accession>A0A1B6E0E0</accession>
<dbReference type="PANTHER" id="PTHR23245">
    <property type="entry name" value="TRNA METHYLTRANSFERASE"/>
    <property type="match status" value="1"/>
</dbReference>
<reference evidence="5" key="1">
    <citation type="submission" date="2015-12" db="EMBL/GenBank/DDBJ databases">
        <title>De novo transcriptome assembly of four potential Pierce s Disease insect vectors from Arizona vineyards.</title>
        <authorList>
            <person name="Tassone E.E."/>
        </authorList>
    </citation>
    <scope>NUCLEOTIDE SEQUENCE</scope>
</reference>
<feature type="domain" description="SAM-dependent methyltransferase TRM5/TYW2-type" evidence="4">
    <location>
        <begin position="1"/>
        <end position="245"/>
    </location>
</feature>
<gene>
    <name evidence="5" type="ORF">g.6575</name>
</gene>
<dbReference type="GO" id="GO:0008175">
    <property type="term" value="F:tRNA methyltransferase activity"/>
    <property type="evidence" value="ECO:0007669"/>
    <property type="project" value="TreeGrafter"/>
</dbReference>
<keyword evidence="3" id="KW-0819">tRNA processing</keyword>
<dbReference type="InterPro" id="IPR056743">
    <property type="entry name" value="TRM5-TYW2-like_MTfase"/>
</dbReference>
<keyword evidence="1" id="KW-0808">Transferase</keyword>
<dbReference type="Pfam" id="PF02475">
    <property type="entry name" value="TRM5-TYW2_MTfase"/>
    <property type="match status" value="1"/>
</dbReference>
<dbReference type="EMBL" id="GEDC01005900">
    <property type="protein sequence ID" value="JAS31398.1"/>
    <property type="molecule type" value="Transcribed_RNA"/>
</dbReference>
<dbReference type="SUPFAM" id="SSF53335">
    <property type="entry name" value="S-adenosyl-L-methionine-dependent methyltransferases"/>
    <property type="match status" value="1"/>
</dbReference>